<dbReference type="AlphaFoldDB" id="A0A2A2EZI5"/>
<dbReference type="SMART" id="SM00448">
    <property type="entry name" value="REC"/>
    <property type="match status" value="1"/>
</dbReference>
<organism evidence="4 5">
    <name type="scientific">Halovibrio salipaludis</name>
    <dbReference type="NCBI Taxonomy" id="2032626"/>
    <lineage>
        <taxon>Bacteria</taxon>
        <taxon>Pseudomonadati</taxon>
        <taxon>Pseudomonadota</taxon>
        <taxon>Gammaproteobacteria</taxon>
        <taxon>Oceanospirillales</taxon>
        <taxon>Halomonadaceae</taxon>
        <taxon>Halovibrio</taxon>
    </lineage>
</organism>
<feature type="modified residue" description="4-aspartylphosphate" evidence="2">
    <location>
        <position position="57"/>
    </location>
</feature>
<dbReference type="InterPro" id="IPR011006">
    <property type="entry name" value="CheY-like_superfamily"/>
</dbReference>
<dbReference type="SUPFAM" id="SSF52172">
    <property type="entry name" value="CheY-like"/>
    <property type="match status" value="1"/>
</dbReference>
<dbReference type="Gene3D" id="3.40.50.2300">
    <property type="match status" value="1"/>
</dbReference>
<keyword evidence="2" id="KW-0597">Phosphoprotein</keyword>
<keyword evidence="1" id="KW-0378">Hydrolase</keyword>
<dbReference type="InterPro" id="IPR001932">
    <property type="entry name" value="PPM-type_phosphatase-like_dom"/>
</dbReference>
<sequence length="576" mass="64083">MEEPSELTILVAEDDLLSRQLLQSYLEEEGHRVLVVENGREAVENFSREPPDLVILDVKMPVMDGLEACRHIKGMMEQRWVPVMMISSNSEEQDQAAGLNTGADYYLTKPISFPILAAKVRGSQRIANLQRELERRNTELSSYYRHSRAENDLAQQMIDRIIQNYTTSDTRIHQSVRSLEQFSGDVISTVNSHSGNTYALMADATGHGLPAAITLMPAMEIFYQMSRRGYGVASIVRQINQRLRARLPPNHFLAATVVLINPQRHALVAWNGACPQAYVLCPEGAIRHRIPSAHPPLGVLDDRDFDDTAQLCTVNVDDRFFACTDGLVEARNADNEMFGSARLETVLTGCRAGHSLVETVTDALSGFRGTRLPDDDQSMLALAVDAPMEVPFSNEDGIDQPPESSGDDNSMAGWDFRLELRGSDISRTEIVPTVNQVLENLRLDRRLRQKAFVVLTELLNNAVDHGLLGMESSSKADQGFDHYVQERQERLAALNEGFIKILATRSQYHNRNALRLMVMDSGSGFDTTGFSSMDSADEVATHAYGRGIRVVASLADRIRFLDNGASVEVEFTIDPD</sequence>
<evidence type="ECO:0000259" key="3">
    <source>
        <dbReference type="PROSITE" id="PS50110"/>
    </source>
</evidence>
<keyword evidence="5" id="KW-1185">Reference proteome</keyword>
<accession>A0A2A2EZI5</accession>
<dbReference type="PANTHER" id="PTHR43156:SF2">
    <property type="entry name" value="STAGE II SPORULATION PROTEIN E"/>
    <property type="match status" value="1"/>
</dbReference>
<dbReference type="SUPFAM" id="SSF55874">
    <property type="entry name" value="ATPase domain of HSP90 chaperone/DNA topoisomerase II/histidine kinase"/>
    <property type="match status" value="1"/>
</dbReference>
<dbReference type="Gene3D" id="3.30.565.10">
    <property type="entry name" value="Histidine kinase-like ATPase, C-terminal domain"/>
    <property type="match status" value="1"/>
</dbReference>
<dbReference type="GO" id="GO:0016791">
    <property type="term" value="F:phosphatase activity"/>
    <property type="evidence" value="ECO:0007669"/>
    <property type="project" value="TreeGrafter"/>
</dbReference>
<evidence type="ECO:0000313" key="5">
    <source>
        <dbReference type="Proteomes" id="UP000218896"/>
    </source>
</evidence>
<dbReference type="OrthoDB" id="9811749at2"/>
<reference evidence="4 5" key="1">
    <citation type="submission" date="2017-08" db="EMBL/GenBank/DDBJ databases">
        <title>Halovibrio sewagensis sp. nov., isolated from wastewater of high salinity.</title>
        <authorList>
            <person name="Dong X."/>
            <person name="Zhang G."/>
        </authorList>
    </citation>
    <scope>NUCLEOTIDE SEQUENCE [LARGE SCALE GENOMIC DNA]</scope>
    <source>
        <strain evidence="4 5">YL5-2</strain>
    </source>
</reference>
<gene>
    <name evidence="4" type="ORF">CK501_13995</name>
</gene>
<evidence type="ECO:0000313" key="4">
    <source>
        <dbReference type="EMBL" id="PAU77805.1"/>
    </source>
</evidence>
<dbReference type="Pfam" id="PF07228">
    <property type="entry name" value="SpoIIE"/>
    <property type="match status" value="1"/>
</dbReference>
<name>A0A2A2EZI5_9GAMM</name>
<dbReference type="InterPro" id="IPR036457">
    <property type="entry name" value="PPM-type-like_dom_sf"/>
</dbReference>
<dbReference type="Pfam" id="PF00072">
    <property type="entry name" value="Response_reg"/>
    <property type="match status" value="1"/>
</dbReference>
<dbReference type="PROSITE" id="PS50110">
    <property type="entry name" value="RESPONSE_REGULATORY"/>
    <property type="match status" value="1"/>
</dbReference>
<dbReference type="InterPro" id="IPR036890">
    <property type="entry name" value="HATPase_C_sf"/>
</dbReference>
<dbReference type="EMBL" id="NSKD01000008">
    <property type="protein sequence ID" value="PAU77805.1"/>
    <property type="molecule type" value="Genomic_DNA"/>
</dbReference>
<comment type="caution">
    <text evidence="4">The sequence shown here is derived from an EMBL/GenBank/DDBJ whole genome shotgun (WGS) entry which is preliminary data.</text>
</comment>
<dbReference type="InterPro" id="IPR052016">
    <property type="entry name" value="Bact_Sigma-Reg"/>
</dbReference>
<evidence type="ECO:0000256" key="1">
    <source>
        <dbReference type="ARBA" id="ARBA00022801"/>
    </source>
</evidence>
<evidence type="ECO:0000256" key="2">
    <source>
        <dbReference type="PROSITE-ProRule" id="PRU00169"/>
    </source>
</evidence>
<dbReference type="Proteomes" id="UP000218896">
    <property type="component" value="Unassembled WGS sequence"/>
</dbReference>
<dbReference type="Gene3D" id="3.60.40.10">
    <property type="entry name" value="PPM-type phosphatase domain"/>
    <property type="match status" value="1"/>
</dbReference>
<dbReference type="CDD" id="cd17574">
    <property type="entry name" value="REC_OmpR"/>
    <property type="match status" value="1"/>
</dbReference>
<feature type="domain" description="Response regulatory" evidence="3">
    <location>
        <begin position="8"/>
        <end position="124"/>
    </location>
</feature>
<dbReference type="GO" id="GO:0000160">
    <property type="term" value="P:phosphorelay signal transduction system"/>
    <property type="evidence" value="ECO:0007669"/>
    <property type="project" value="InterPro"/>
</dbReference>
<dbReference type="InterPro" id="IPR001789">
    <property type="entry name" value="Sig_transdc_resp-reg_receiver"/>
</dbReference>
<dbReference type="SMART" id="SM00331">
    <property type="entry name" value="PP2C_SIG"/>
    <property type="match status" value="1"/>
</dbReference>
<dbReference type="RefSeq" id="WP_095618370.1">
    <property type="nucleotide sequence ID" value="NZ_NSKD01000008.1"/>
</dbReference>
<protein>
    <recommendedName>
        <fullName evidence="3">Response regulatory domain-containing protein</fullName>
    </recommendedName>
</protein>
<proteinExistence type="predicted"/>
<dbReference type="PANTHER" id="PTHR43156">
    <property type="entry name" value="STAGE II SPORULATION PROTEIN E-RELATED"/>
    <property type="match status" value="1"/>
</dbReference>